<proteinExistence type="predicted"/>
<dbReference type="AlphaFoldDB" id="A0A1H2RSF3"/>
<evidence type="ECO:0000313" key="2">
    <source>
        <dbReference type="EMBL" id="SDW21569.1"/>
    </source>
</evidence>
<dbReference type="InterPro" id="IPR011105">
    <property type="entry name" value="Cell_wall_hydrolase_SleB"/>
</dbReference>
<reference evidence="2 3" key="1">
    <citation type="submission" date="2016-10" db="EMBL/GenBank/DDBJ databases">
        <authorList>
            <person name="de Groot N.N."/>
        </authorList>
    </citation>
    <scope>NUCLEOTIDE SEQUENCE [LARGE SCALE GENOMIC DNA]</scope>
    <source>
        <strain evidence="2 3">DSM 17890</strain>
    </source>
</reference>
<accession>A0A1H2RSF3</accession>
<name>A0A1H2RSF3_9RHOB</name>
<keyword evidence="3" id="KW-1185">Reference proteome</keyword>
<dbReference type="Gene3D" id="1.10.10.2520">
    <property type="entry name" value="Cell wall hydrolase SleB, domain 1"/>
    <property type="match status" value="1"/>
</dbReference>
<keyword evidence="2" id="KW-0378">Hydrolase</keyword>
<feature type="domain" description="Cell wall hydrolase SleB" evidence="1">
    <location>
        <begin position="173"/>
        <end position="284"/>
    </location>
</feature>
<sequence length="293" mass="31325">MTRSSDRRAARRPAAATPRKVVRSTVAALVSAPGAAYRTAAAVALAALIGGAPVHAETPRLGPDVFEPDFIASALAGERETLALVASRRGAVDLDAVEGRVTPRSGMRELEHLSIQDRAMLASLQRGGSRAAAGLTGVAGQGRLAWADFDKLAAKGDAQWACLTEALYFEARGETLAGQVAVAEVILNRVDRADYPNTVCKVVRQGASTARRYACQFSYKCDGKSDAMNERGAYKRVGKVARAMMDGRARTITDGATHYHADHVRPRWAKKFPKTASIGDHIFYRAPGAYASR</sequence>
<organism evidence="2 3">
    <name type="scientific">Albimonas donghaensis</name>
    <dbReference type="NCBI Taxonomy" id="356660"/>
    <lineage>
        <taxon>Bacteria</taxon>
        <taxon>Pseudomonadati</taxon>
        <taxon>Pseudomonadota</taxon>
        <taxon>Alphaproteobacteria</taxon>
        <taxon>Rhodobacterales</taxon>
        <taxon>Paracoccaceae</taxon>
        <taxon>Albimonas</taxon>
    </lineage>
</organism>
<evidence type="ECO:0000313" key="3">
    <source>
        <dbReference type="Proteomes" id="UP000199118"/>
    </source>
</evidence>
<protein>
    <submittedName>
        <fullName evidence="2">Cell Wall Hydrolase</fullName>
    </submittedName>
</protein>
<dbReference type="STRING" id="356660.SAMN05444336_101431"/>
<dbReference type="RefSeq" id="WP_342707965.1">
    <property type="nucleotide sequence ID" value="NZ_FNMZ01000001.1"/>
</dbReference>
<dbReference type="EMBL" id="FNMZ01000001">
    <property type="protein sequence ID" value="SDW21569.1"/>
    <property type="molecule type" value="Genomic_DNA"/>
</dbReference>
<dbReference type="Pfam" id="PF07486">
    <property type="entry name" value="Hydrolase_2"/>
    <property type="match status" value="1"/>
</dbReference>
<dbReference type="GO" id="GO:0016787">
    <property type="term" value="F:hydrolase activity"/>
    <property type="evidence" value="ECO:0007669"/>
    <property type="project" value="UniProtKB-KW"/>
</dbReference>
<dbReference type="InterPro" id="IPR042047">
    <property type="entry name" value="SleB_dom1"/>
</dbReference>
<dbReference type="Proteomes" id="UP000199118">
    <property type="component" value="Unassembled WGS sequence"/>
</dbReference>
<evidence type="ECO:0000259" key="1">
    <source>
        <dbReference type="Pfam" id="PF07486"/>
    </source>
</evidence>
<gene>
    <name evidence="2" type="ORF">SAMN05444336_101431</name>
</gene>